<sequence>MTNGKGLYQRWTNLWVIIFNLTLFLNPALAHTAFDPMTIGVGARALGMGKAYVAVAEGGDALFTNPAGLGETDSFKFTSMSSRLLEDVNYTLLGAIYPMGEKSAVGLGYITTIVSGIELRNLAGTLLGRSNFSSNVLFASYGKKLTEKLSLGFSLKYFSQNGSENNTGNSNCLNLDVGILQRGLDWLSLGVVGHNLLGGEKFTYASGAPDSLPMTLTLGTKVFLLGEKYQSAFVFPAQLSLQADAILPLNEQQAQATNWGVEFSPNQYLTLRTGLDQANKPEGIDNNLTYGLSLHVAGIGFHYAYHAYSDLAANATQFFSLSFDERGWPSEEFSPPLANVRGL</sequence>
<proteinExistence type="predicted"/>
<comment type="caution">
    <text evidence="1">The sequence shown here is derived from an EMBL/GenBank/DDBJ whole genome shotgun (WGS) entry which is preliminary data.</text>
</comment>
<evidence type="ECO:0008006" key="3">
    <source>
        <dbReference type="Google" id="ProtNLM"/>
    </source>
</evidence>
<protein>
    <recommendedName>
        <fullName evidence="3">PorV/PorQ family protein</fullName>
    </recommendedName>
</protein>
<evidence type="ECO:0000313" key="2">
    <source>
        <dbReference type="Proteomes" id="UP000231343"/>
    </source>
</evidence>
<dbReference type="EMBL" id="PEYM01000143">
    <property type="protein sequence ID" value="PIS28233.1"/>
    <property type="molecule type" value="Genomic_DNA"/>
</dbReference>
<accession>A0A2H0XTI3</accession>
<dbReference type="SUPFAM" id="SSF56935">
    <property type="entry name" value="Porins"/>
    <property type="match status" value="1"/>
</dbReference>
<evidence type="ECO:0000313" key="1">
    <source>
        <dbReference type="EMBL" id="PIS28233.1"/>
    </source>
</evidence>
<dbReference type="NCBIfam" id="NF033709">
    <property type="entry name" value="PorV_fam"/>
    <property type="match status" value="1"/>
</dbReference>
<gene>
    <name evidence="1" type="ORF">COT42_08685</name>
</gene>
<name>A0A2H0XTI3_UNCSA</name>
<dbReference type="AlphaFoldDB" id="A0A2H0XTI3"/>
<dbReference type="Gene3D" id="2.40.160.60">
    <property type="entry name" value="Outer membrane protein transport protein (OMPP1/FadL/TodX)"/>
    <property type="match status" value="1"/>
</dbReference>
<dbReference type="Proteomes" id="UP000231343">
    <property type="component" value="Unassembled WGS sequence"/>
</dbReference>
<organism evidence="1 2">
    <name type="scientific">Candidatus Saganbacteria bacterium CG08_land_8_20_14_0_20_45_16</name>
    <dbReference type="NCBI Taxonomy" id="2014293"/>
    <lineage>
        <taxon>Bacteria</taxon>
        <taxon>Bacillati</taxon>
        <taxon>Saganbacteria</taxon>
    </lineage>
</organism>
<reference evidence="1 2" key="1">
    <citation type="submission" date="2017-09" db="EMBL/GenBank/DDBJ databases">
        <title>Depth-based differentiation of microbial function through sediment-hosted aquifers and enrichment of novel symbionts in the deep terrestrial subsurface.</title>
        <authorList>
            <person name="Probst A.J."/>
            <person name="Ladd B."/>
            <person name="Jarett J.K."/>
            <person name="Geller-Mcgrath D.E."/>
            <person name="Sieber C.M."/>
            <person name="Emerson J.B."/>
            <person name="Anantharaman K."/>
            <person name="Thomas B.C."/>
            <person name="Malmstrom R."/>
            <person name="Stieglmeier M."/>
            <person name="Klingl A."/>
            <person name="Woyke T."/>
            <person name="Ryan C.M."/>
            <person name="Banfield J.F."/>
        </authorList>
    </citation>
    <scope>NUCLEOTIDE SEQUENCE [LARGE SCALE GENOMIC DNA]</scope>
    <source>
        <strain evidence="1">CG08_land_8_20_14_0_20_45_16</strain>
    </source>
</reference>